<feature type="domain" description="Leucyl-tRNA synthetase editing" evidence="15">
    <location>
        <begin position="234"/>
        <end position="379"/>
    </location>
</feature>
<dbReference type="Gene3D" id="2.20.28.290">
    <property type="match status" value="1"/>
</dbReference>
<dbReference type="InterPro" id="IPR013155">
    <property type="entry name" value="M/V/L/I-tRNA-synth_anticd-bd"/>
</dbReference>
<evidence type="ECO:0000256" key="8">
    <source>
        <dbReference type="ARBA" id="ARBA00047469"/>
    </source>
</evidence>
<keyword evidence="4 9" id="KW-0547">Nucleotide-binding</keyword>
<feature type="region of interest" description="Disordered" evidence="11">
    <location>
        <begin position="1"/>
        <end position="20"/>
    </location>
</feature>
<evidence type="ECO:0000256" key="6">
    <source>
        <dbReference type="ARBA" id="ARBA00022917"/>
    </source>
</evidence>
<dbReference type="PRINTS" id="PR00985">
    <property type="entry name" value="TRNASYNTHLEU"/>
</dbReference>
<dbReference type="FunFam" id="1.10.730.10:FF:000011">
    <property type="entry name" value="Leucine--tRNA ligase chloroplastic/mitochondrial"/>
    <property type="match status" value="1"/>
</dbReference>
<dbReference type="Pfam" id="PF13603">
    <property type="entry name" value="tRNA-synt_1_2"/>
    <property type="match status" value="1"/>
</dbReference>
<reference evidence="16 17" key="1">
    <citation type="submission" date="2019-02" db="EMBL/GenBank/DDBJ databases">
        <title>Dyella amyloliquefaciens sp. nov., isolated from forest soil.</title>
        <authorList>
            <person name="Gao Z.-H."/>
            <person name="Qiu L.-H."/>
        </authorList>
    </citation>
    <scope>NUCLEOTIDE SEQUENCE [LARGE SCALE GENOMIC DNA]</scope>
    <source>
        <strain evidence="16 17">KACC 12747</strain>
    </source>
</reference>
<evidence type="ECO:0000256" key="10">
    <source>
        <dbReference type="RuleBase" id="RU363035"/>
    </source>
</evidence>
<evidence type="ECO:0000256" key="2">
    <source>
        <dbReference type="ARBA" id="ARBA00022490"/>
    </source>
</evidence>
<sequence>MQDIQEQGNPDQANEQAYQPQTVETAAQQYWRDHRAYEVKEDATRPKFYCLSMLPYPSGALHMGHVRNYTIGDVISRFQRMNGKNVLQPMGWDAFGLPAENAAIKNNTAPAKWTYKNIEHMRGQLQRMGFAYDWTREFATCRPDYYRWEQLMFTRLMKKGMAYRKNAVVNWDPVDHTVLANEQVIDGRGWRSGALVEKREIPQWFLKITDYAQELLDGLDTLPGWPDAVKTMQRNWIGRSEGLEIHFAVEGEAEPLTVFTTRPDTLMGVTFVSIAGEHPLAIKAAQDNARLATFLEELKHGGVSEAELETQEKRGMDTGLKAIHPLTGEPIPVFVANFVLWGYGTGAVMAVPGHDQRDWEFAKAYNLPIKLVVVDRAVLDAVAEIQHDLSKGVGADPIRAAFEGGSVDAYETSAAVQLIEAFERSIQEDSAFTERGYLVNSGEFDGMDYGQAFEAMAARFEREDKGVRRVNWRLRDWGVSRQRYWGCPIPVIYCPKCDAVPVPEDQLPVVLPEDVAFSGVQSPIKADPEWRKTTCPQCGGAAERETDTFDTFMESSWYYARYTSPGASGQVDERANYWLPVDQYIGGIEHAILHLLYFRFYHKLLRDAGLVNADEPATNLLCQGMVIAETFYRDNADGSKDWINPADVEIQRDEKARVVGALLKSDGKPVKIGGIEKMSKSKNNGIDPQAMVEKYGADTVRLFSMFAAPPEQSLEWSEAGVEGMARFLRRFWREVTTHAAGPDHAVVDPSALDAGQKALRRHVHETIQKVGDDFGRRHSFNTAIAALMELLNALGKFNDVSEQGRAVRHEALEVMVLLLNPVVPHVSHTLWQVLGHGESVLEDQPWPQVDSAALVRDSLTLAVQVNGKLRATIEVAAGASKEEAEALALAQPNVKTFLEGQTVRKVIVVPGKIVNIVAG</sequence>
<keyword evidence="5 9" id="KW-0067">ATP-binding</keyword>
<dbReference type="GO" id="GO:0005524">
    <property type="term" value="F:ATP binding"/>
    <property type="evidence" value="ECO:0007669"/>
    <property type="project" value="UniProtKB-UniRule"/>
</dbReference>
<dbReference type="InterPro" id="IPR009080">
    <property type="entry name" value="tRNAsynth_Ia_anticodon-bd"/>
</dbReference>
<evidence type="ECO:0000259" key="14">
    <source>
        <dbReference type="Pfam" id="PF09334"/>
    </source>
</evidence>
<dbReference type="GO" id="GO:0004823">
    <property type="term" value="F:leucine-tRNA ligase activity"/>
    <property type="evidence" value="ECO:0007669"/>
    <property type="project" value="UniProtKB-UniRule"/>
</dbReference>
<dbReference type="InterPro" id="IPR025709">
    <property type="entry name" value="Leu_tRNA-synth_edit"/>
</dbReference>
<gene>
    <name evidence="9" type="primary">leuS</name>
    <name evidence="16" type="ORF">EZM97_03550</name>
</gene>
<dbReference type="HAMAP" id="MF_00049_B">
    <property type="entry name" value="Leu_tRNA_synth_B"/>
    <property type="match status" value="1"/>
</dbReference>
<dbReference type="EC" id="6.1.1.4" evidence="9"/>
<comment type="subcellular location">
    <subcellularLocation>
        <location evidence="9">Cytoplasm</location>
    </subcellularLocation>
</comment>
<evidence type="ECO:0000256" key="3">
    <source>
        <dbReference type="ARBA" id="ARBA00022598"/>
    </source>
</evidence>
<dbReference type="Pfam" id="PF08264">
    <property type="entry name" value="Anticodon_1"/>
    <property type="match status" value="1"/>
</dbReference>
<feature type="binding site" evidence="9">
    <location>
        <position position="680"/>
    </location>
    <ligand>
        <name>ATP</name>
        <dbReference type="ChEBI" id="CHEBI:30616"/>
    </ligand>
</feature>
<dbReference type="AlphaFoldDB" id="A0A4R0YYP3"/>
<evidence type="ECO:0000259" key="15">
    <source>
        <dbReference type="Pfam" id="PF13603"/>
    </source>
</evidence>
<dbReference type="InterPro" id="IPR015413">
    <property type="entry name" value="Methionyl/Leucyl_tRNA_Synth"/>
</dbReference>
<feature type="domain" description="Aminoacyl-tRNA synthetase class Ia" evidence="12">
    <location>
        <begin position="474"/>
        <end position="629"/>
    </location>
</feature>
<evidence type="ECO:0000313" key="17">
    <source>
        <dbReference type="Proteomes" id="UP000291822"/>
    </source>
</evidence>
<dbReference type="SUPFAM" id="SSF50677">
    <property type="entry name" value="ValRS/IleRS/LeuRS editing domain"/>
    <property type="match status" value="1"/>
</dbReference>
<feature type="short sequence motif" description="'KMSKS' region" evidence="9">
    <location>
        <begin position="677"/>
        <end position="681"/>
    </location>
</feature>
<dbReference type="CDD" id="cd07958">
    <property type="entry name" value="Anticodon_Ia_Leu_BEm"/>
    <property type="match status" value="1"/>
</dbReference>
<feature type="domain" description="Methionyl/Valyl/Leucyl/Isoleucyl-tRNA synthetase anticodon-binding" evidence="13">
    <location>
        <begin position="757"/>
        <end position="882"/>
    </location>
</feature>
<dbReference type="FunFam" id="3.40.50.620:FF:000124">
    <property type="entry name" value="Leucine--tRNA ligase"/>
    <property type="match status" value="1"/>
</dbReference>
<accession>A0A4R0YYP3</accession>
<evidence type="ECO:0000313" key="16">
    <source>
        <dbReference type="EMBL" id="TCI12434.1"/>
    </source>
</evidence>
<dbReference type="PANTHER" id="PTHR43740">
    <property type="entry name" value="LEUCYL-TRNA SYNTHETASE"/>
    <property type="match status" value="1"/>
</dbReference>
<dbReference type="Gene3D" id="1.10.730.10">
    <property type="entry name" value="Isoleucyl-tRNA Synthetase, Domain 1"/>
    <property type="match status" value="1"/>
</dbReference>
<keyword evidence="6 9" id="KW-0648">Protein biosynthesis</keyword>
<evidence type="ECO:0000256" key="1">
    <source>
        <dbReference type="ARBA" id="ARBA00005594"/>
    </source>
</evidence>
<name>A0A4R0YYP3_9GAMM</name>
<dbReference type="GO" id="GO:0002161">
    <property type="term" value="F:aminoacyl-tRNA deacylase activity"/>
    <property type="evidence" value="ECO:0007669"/>
    <property type="project" value="InterPro"/>
</dbReference>
<dbReference type="Gene3D" id="3.40.50.620">
    <property type="entry name" value="HUPs"/>
    <property type="match status" value="2"/>
</dbReference>
<feature type="domain" description="Methionyl/Leucyl tRNA synthetase" evidence="14">
    <location>
        <begin position="52"/>
        <end position="184"/>
    </location>
</feature>
<comment type="similarity">
    <text evidence="1 9 10">Belongs to the class-I aminoacyl-tRNA synthetase family.</text>
</comment>
<dbReference type="CDD" id="cd00812">
    <property type="entry name" value="LeuRS_core"/>
    <property type="match status" value="1"/>
</dbReference>
<dbReference type="InterPro" id="IPR001412">
    <property type="entry name" value="aa-tRNA-synth_I_CS"/>
</dbReference>
<dbReference type="GO" id="GO:0006429">
    <property type="term" value="P:leucyl-tRNA aminoacylation"/>
    <property type="evidence" value="ECO:0007669"/>
    <property type="project" value="UniProtKB-UniRule"/>
</dbReference>
<evidence type="ECO:0000259" key="13">
    <source>
        <dbReference type="Pfam" id="PF08264"/>
    </source>
</evidence>
<comment type="caution">
    <text evidence="16">The sequence shown here is derived from an EMBL/GenBank/DDBJ whole genome shotgun (WGS) entry which is preliminary data.</text>
</comment>
<dbReference type="PROSITE" id="PS00178">
    <property type="entry name" value="AA_TRNA_LIGASE_I"/>
    <property type="match status" value="1"/>
</dbReference>
<dbReference type="EMBL" id="SJTG01000001">
    <property type="protein sequence ID" value="TCI12434.1"/>
    <property type="molecule type" value="Genomic_DNA"/>
</dbReference>
<dbReference type="SUPFAM" id="SSF52374">
    <property type="entry name" value="Nucleotidylyl transferase"/>
    <property type="match status" value="1"/>
</dbReference>
<evidence type="ECO:0000259" key="12">
    <source>
        <dbReference type="Pfam" id="PF00133"/>
    </source>
</evidence>
<keyword evidence="7 9" id="KW-0030">Aminoacyl-tRNA synthetase</keyword>
<feature type="domain" description="Aminoacyl-tRNA synthetase class Ia" evidence="12">
    <location>
        <begin position="676"/>
        <end position="716"/>
    </location>
</feature>
<dbReference type="InterPro" id="IPR002300">
    <property type="entry name" value="aa-tRNA-synth_Ia"/>
</dbReference>
<comment type="catalytic activity">
    <reaction evidence="8 9">
        <text>tRNA(Leu) + L-leucine + ATP = L-leucyl-tRNA(Leu) + AMP + diphosphate</text>
        <dbReference type="Rhea" id="RHEA:11688"/>
        <dbReference type="Rhea" id="RHEA-COMP:9613"/>
        <dbReference type="Rhea" id="RHEA-COMP:9622"/>
        <dbReference type="ChEBI" id="CHEBI:30616"/>
        <dbReference type="ChEBI" id="CHEBI:33019"/>
        <dbReference type="ChEBI" id="CHEBI:57427"/>
        <dbReference type="ChEBI" id="CHEBI:78442"/>
        <dbReference type="ChEBI" id="CHEBI:78494"/>
        <dbReference type="ChEBI" id="CHEBI:456215"/>
        <dbReference type="EC" id="6.1.1.4"/>
    </reaction>
</comment>
<dbReference type="FunFam" id="2.20.28.290:FF:000001">
    <property type="entry name" value="Leucine--tRNA ligase"/>
    <property type="match status" value="1"/>
</dbReference>
<dbReference type="NCBIfam" id="TIGR00396">
    <property type="entry name" value="leuS_bact"/>
    <property type="match status" value="2"/>
</dbReference>
<dbReference type="SUPFAM" id="SSF47323">
    <property type="entry name" value="Anticodon-binding domain of a subclass of class I aminoacyl-tRNA synthetases"/>
    <property type="match status" value="1"/>
</dbReference>
<dbReference type="Pfam" id="PF09334">
    <property type="entry name" value="tRNA-synt_1g"/>
    <property type="match status" value="1"/>
</dbReference>
<protein>
    <recommendedName>
        <fullName evidence="9">Leucine--tRNA ligase</fullName>
        <ecNumber evidence="9">6.1.1.4</ecNumber>
    </recommendedName>
    <alternativeName>
        <fullName evidence="9">Leucyl-tRNA synthetase</fullName>
        <shortName evidence="9">LeuRS</shortName>
    </alternativeName>
</protein>
<evidence type="ECO:0000256" key="9">
    <source>
        <dbReference type="HAMAP-Rule" id="MF_00049"/>
    </source>
</evidence>
<dbReference type="Pfam" id="PF00133">
    <property type="entry name" value="tRNA-synt_1"/>
    <property type="match status" value="2"/>
</dbReference>
<feature type="short sequence motif" description="'HIGH' region" evidence="9">
    <location>
        <begin position="55"/>
        <end position="65"/>
    </location>
</feature>
<evidence type="ECO:0000256" key="11">
    <source>
        <dbReference type="SAM" id="MobiDB-lite"/>
    </source>
</evidence>
<keyword evidence="17" id="KW-1185">Reference proteome</keyword>
<dbReference type="InterPro" id="IPR014729">
    <property type="entry name" value="Rossmann-like_a/b/a_fold"/>
</dbReference>
<dbReference type="FunFam" id="3.10.20.590:FF:000001">
    <property type="entry name" value="Leucine--tRNA ligase"/>
    <property type="match status" value="1"/>
</dbReference>
<keyword evidence="3 9" id="KW-0436">Ligase</keyword>
<dbReference type="InterPro" id="IPR002302">
    <property type="entry name" value="Leu-tRNA-ligase"/>
</dbReference>
<dbReference type="InterPro" id="IPR009008">
    <property type="entry name" value="Val/Leu/Ile-tRNA-synth_edit"/>
</dbReference>
<dbReference type="GO" id="GO:0005829">
    <property type="term" value="C:cytosol"/>
    <property type="evidence" value="ECO:0007669"/>
    <property type="project" value="TreeGrafter"/>
</dbReference>
<dbReference type="Gene3D" id="3.10.20.590">
    <property type="match status" value="1"/>
</dbReference>
<organism evidence="16 17">
    <name type="scientific">Dyella soli</name>
    <dbReference type="NCBI Taxonomy" id="522319"/>
    <lineage>
        <taxon>Bacteria</taxon>
        <taxon>Pseudomonadati</taxon>
        <taxon>Pseudomonadota</taxon>
        <taxon>Gammaproteobacteria</taxon>
        <taxon>Lysobacterales</taxon>
        <taxon>Rhodanobacteraceae</taxon>
        <taxon>Dyella</taxon>
    </lineage>
</organism>
<dbReference type="PANTHER" id="PTHR43740:SF2">
    <property type="entry name" value="LEUCINE--TRNA LIGASE, MITOCHONDRIAL"/>
    <property type="match status" value="1"/>
</dbReference>
<dbReference type="Proteomes" id="UP000291822">
    <property type="component" value="Unassembled WGS sequence"/>
</dbReference>
<evidence type="ECO:0000256" key="7">
    <source>
        <dbReference type="ARBA" id="ARBA00023146"/>
    </source>
</evidence>
<keyword evidence="2 9" id="KW-0963">Cytoplasm</keyword>
<dbReference type="RefSeq" id="WP_131150787.1">
    <property type="nucleotide sequence ID" value="NZ_SJTG01000001.1"/>
</dbReference>
<evidence type="ECO:0000256" key="4">
    <source>
        <dbReference type="ARBA" id="ARBA00022741"/>
    </source>
</evidence>
<dbReference type="FunFam" id="3.40.50.620:FF:000395">
    <property type="entry name" value="Leucine--tRNA ligase"/>
    <property type="match status" value="1"/>
</dbReference>
<evidence type="ECO:0000256" key="5">
    <source>
        <dbReference type="ARBA" id="ARBA00022840"/>
    </source>
</evidence>
<proteinExistence type="inferred from homology"/>